<keyword evidence="2" id="KW-0812">Transmembrane</keyword>
<dbReference type="InterPro" id="IPR003675">
    <property type="entry name" value="Rce1/LyrA-like_dom"/>
</dbReference>
<feature type="transmembrane region" description="Helical" evidence="2">
    <location>
        <begin position="27"/>
        <end position="44"/>
    </location>
</feature>
<evidence type="ECO:0000313" key="5">
    <source>
        <dbReference type="Proteomes" id="UP000094691"/>
    </source>
</evidence>
<feature type="transmembrane region" description="Helical" evidence="2">
    <location>
        <begin position="5"/>
        <end position="21"/>
    </location>
</feature>
<accession>A0A9W3SN75</accession>
<protein>
    <recommendedName>
        <fullName evidence="3">CAAX prenyl protease 2/Lysostaphin resistance protein A-like domain-containing protein</fullName>
    </recommendedName>
</protein>
<keyword evidence="2" id="KW-0472">Membrane</keyword>
<dbReference type="EMBL" id="CP016400">
    <property type="protein sequence ID" value="AOG27147.1"/>
    <property type="molecule type" value="Genomic_DNA"/>
</dbReference>
<dbReference type="GO" id="GO:0080120">
    <property type="term" value="P:CAAX-box protein maturation"/>
    <property type="evidence" value="ECO:0007669"/>
    <property type="project" value="UniProtKB-ARBA"/>
</dbReference>
<evidence type="ECO:0000313" key="4">
    <source>
        <dbReference type="EMBL" id="AOG27147.1"/>
    </source>
</evidence>
<gene>
    <name evidence="4" type="ORF">BBP16_06775</name>
</gene>
<reference evidence="4 5" key="1">
    <citation type="submission" date="2016-07" db="EMBL/GenBank/DDBJ databases">
        <title>Genome sequencing project for further understanding the molecular mechanisms of preventing non-alcoholic fatty liver disease.</title>
        <authorList>
            <person name="Wang H."/>
        </authorList>
    </citation>
    <scope>NUCLEOTIDE SEQUENCE [LARGE SCALE GENOMIC DNA]</scope>
    <source>
        <strain evidence="4 5">BS15</strain>
    </source>
</reference>
<evidence type="ECO:0000256" key="1">
    <source>
        <dbReference type="ARBA" id="ARBA00009067"/>
    </source>
</evidence>
<feature type="domain" description="CAAX prenyl protease 2/Lysostaphin resistance protein A-like" evidence="3">
    <location>
        <begin position="256"/>
        <end position="336"/>
    </location>
</feature>
<evidence type="ECO:0000259" key="3">
    <source>
        <dbReference type="Pfam" id="PF02517"/>
    </source>
</evidence>
<dbReference type="Proteomes" id="UP000094691">
    <property type="component" value="Chromosome"/>
</dbReference>
<feature type="transmembrane region" description="Helical" evidence="2">
    <location>
        <begin position="183"/>
        <end position="207"/>
    </location>
</feature>
<feature type="transmembrane region" description="Helical" evidence="2">
    <location>
        <begin position="300"/>
        <end position="320"/>
    </location>
</feature>
<feature type="transmembrane region" description="Helical" evidence="2">
    <location>
        <begin position="110"/>
        <end position="127"/>
    </location>
</feature>
<proteinExistence type="inferred from homology"/>
<dbReference type="AlphaFoldDB" id="A0A9W3SN75"/>
<name>A0A9W3SN75_LACJH</name>
<evidence type="ECO:0000256" key="2">
    <source>
        <dbReference type="SAM" id="Phobius"/>
    </source>
</evidence>
<feature type="transmembrane region" description="Helical" evidence="2">
    <location>
        <begin position="332"/>
        <end position="351"/>
    </location>
</feature>
<dbReference type="Pfam" id="PF02517">
    <property type="entry name" value="Rce1-like"/>
    <property type="match status" value="1"/>
</dbReference>
<dbReference type="GO" id="GO:0004175">
    <property type="term" value="F:endopeptidase activity"/>
    <property type="evidence" value="ECO:0007669"/>
    <property type="project" value="UniProtKB-ARBA"/>
</dbReference>
<feature type="transmembrane region" description="Helical" evidence="2">
    <location>
        <begin position="79"/>
        <end position="98"/>
    </location>
</feature>
<organism evidence="4 5">
    <name type="scientific">Lactobacillus johnsonii</name>
    <dbReference type="NCBI Taxonomy" id="33959"/>
    <lineage>
        <taxon>Bacteria</taxon>
        <taxon>Bacillati</taxon>
        <taxon>Bacillota</taxon>
        <taxon>Bacilli</taxon>
        <taxon>Lactobacillales</taxon>
        <taxon>Lactobacillaceae</taxon>
        <taxon>Lactobacillus</taxon>
    </lineage>
</organism>
<feature type="transmembrane region" description="Helical" evidence="2">
    <location>
        <begin position="268"/>
        <end position="288"/>
    </location>
</feature>
<sequence>MKNKILLILIYINIFFTLIILSKDLNFLWGIHLGILFLIVVIRKQSLTYKVLGIVFLPFIFFSQFTFFINLMIKKFSNLIIIFYIIYIIGMIGLIIPLVQNLYGSIRRPIYRLIGTFWLSISIFWAGQPELDHLSYERVIVGLNRSDLVKGIVILIYMYLVIKRWGYEVRFNLPIDFSKYINIIILVVTMITGIWFCLFVVFSSIAINYKAIFENWDFSLINPTLSERFKNSWEIYFSAIEASLVEESERYINLILIFAILKKQKFRLELSILCSSLLFALPHIFNVFSIPPYQLSFEEAIYQVFFAFGFGCYLAVVFLYTGKLWIVILFHIFYDSLVSSITPLGISGSLILSRISYTMVVTIGWLLLAAIIFILNKKIIKENIILLTERRNEKILS</sequence>
<comment type="similarity">
    <text evidence="1">Belongs to the UPF0177 family.</text>
</comment>
<feature type="transmembrane region" description="Helical" evidence="2">
    <location>
        <begin position="51"/>
        <end position="73"/>
    </location>
</feature>
<feature type="transmembrane region" description="Helical" evidence="2">
    <location>
        <begin position="357"/>
        <end position="375"/>
    </location>
</feature>
<keyword evidence="2" id="KW-1133">Transmembrane helix</keyword>